<organism evidence="3 4">
    <name type="scientific">Stereocaulon virgatum</name>
    <dbReference type="NCBI Taxonomy" id="373712"/>
    <lineage>
        <taxon>Eukaryota</taxon>
        <taxon>Fungi</taxon>
        <taxon>Dikarya</taxon>
        <taxon>Ascomycota</taxon>
        <taxon>Pezizomycotina</taxon>
        <taxon>Lecanoromycetes</taxon>
        <taxon>OSLEUM clade</taxon>
        <taxon>Lecanoromycetidae</taxon>
        <taxon>Lecanorales</taxon>
        <taxon>Lecanorineae</taxon>
        <taxon>Stereocaulaceae</taxon>
        <taxon>Stereocaulon</taxon>
    </lineage>
</organism>
<dbReference type="SUPFAM" id="SSF89372">
    <property type="entry name" value="Fucose-specific lectin"/>
    <property type="match status" value="2"/>
</dbReference>
<comment type="caution">
    <text evidence="3">The sequence shown here is derived from an EMBL/GenBank/DDBJ whole genome shotgun (WGS) entry which is preliminary data.</text>
</comment>
<evidence type="ECO:0000313" key="3">
    <source>
        <dbReference type="EMBL" id="KAL2039016.1"/>
    </source>
</evidence>
<accession>A0ABR4A230</accession>
<protein>
    <recommendedName>
        <fullName evidence="2">PLL-like beta propeller domain-containing protein</fullName>
    </recommendedName>
</protein>
<dbReference type="InterPro" id="IPR058502">
    <property type="entry name" value="PLL-like_beta-prop"/>
</dbReference>
<feature type="compositionally biased region" description="Polar residues" evidence="1">
    <location>
        <begin position="34"/>
        <end position="46"/>
    </location>
</feature>
<feature type="domain" description="PLL-like beta propeller" evidence="2">
    <location>
        <begin position="53"/>
        <end position="362"/>
    </location>
</feature>
<feature type="region of interest" description="Disordered" evidence="1">
    <location>
        <begin position="22"/>
        <end position="46"/>
    </location>
</feature>
<proteinExistence type="predicted"/>
<dbReference type="EMBL" id="JBEFKJ010000027">
    <property type="protein sequence ID" value="KAL2039016.1"/>
    <property type="molecule type" value="Genomic_DNA"/>
</dbReference>
<reference evidence="3 4" key="1">
    <citation type="submission" date="2024-09" db="EMBL/GenBank/DDBJ databases">
        <title>Rethinking Asexuality: The Enigmatic Case of Functional Sexual Genes in Lepraria (Stereocaulaceae).</title>
        <authorList>
            <person name="Doellman M."/>
            <person name="Sun Y."/>
            <person name="Barcenas-Pena A."/>
            <person name="Lumbsch H.T."/>
            <person name="Grewe F."/>
        </authorList>
    </citation>
    <scope>NUCLEOTIDE SEQUENCE [LARGE SCALE GENOMIC DNA]</scope>
    <source>
        <strain evidence="3 4">Mercado 3170</strain>
    </source>
</reference>
<keyword evidence="4" id="KW-1185">Reference proteome</keyword>
<evidence type="ECO:0000256" key="1">
    <source>
        <dbReference type="SAM" id="MobiDB-lite"/>
    </source>
</evidence>
<gene>
    <name evidence="3" type="ORF">N7G274_008065</name>
</gene>
<name>A0ABR4A230_9LECA</name>
<dbReference type="CDD" id="cd22954">
    <property type="entry name" value="PLL_lectin"/>
    <property type="match status" value="1"/>
</dbReference>
<evidence type="ECO:0000313" key="4">
    <source>
        <dbReference type="Proteomes" id="UP001590950"/>
    </source>
</evidence>
<evidence type="ECO:0000259" key="2">
    <source>
        <dbReference type="Pfam" id="PF26607"/>
    </source>
</evidence>
<dbReference type="Proteomes" id="UP001590950">
    <property type="component" value="Unassembled WGS sequence"/>
</dbReference>
<dbReference type="Gene3D" id="2.120.10.70">
    <property type="entry name" value="Fucose-specific lectin"/>
    <property type="match status" value="2"/>
</dbReference>
<sequence length="388" mass="42998">MAPLIRTTIQLLLSSIRLESPSHDAGRQIPPYQPQQSLAPGQPTANGPSFSAISWGYNRMDVFGKDKTNGALTHKFWDGYQWQPSVDGLENLGETPNSGPPGAVAGNGSKMDIFTVSVHGALQHKYFDGNAWKPSHTDIGDLSDNDILDETFAPSATSWEPGRLDIFGRGEDFGLWHKYFDGSSWGPSEMGLENLGGDLLSAPAAVSWGPNRNDIFALQEGGRLGHVYWDGSSWSTWETIKTQYLFYATPTVVSWAENRLDVFAVDNGNLVHIYWTGSQWDEENLGGTQLVGTAAAVSWAVNRIDIVALGEDKEYHYKYFDGSNWSDWFAKGGSFSSAPSLVSWSDNRLDIWGITDEDQLAHQTWYGNGWYPGPDEWEFLGDDIQAFH</sequence>
<dbReference type="Pfam" id="PF26607">
    <property type="entry name" value="DUF8189"/>
    <property type="match status" value="1"/>
</dbReference>